<accession>A0A8S9GZA3</accession>
<evidence type="ECO:0000256" key="1">
    <source>
        <dbReference type="SAM" id="MobiDB-lite"/>
    </source>
</evidence>
<evidence type="ECO:0008006" key="5">
    <source>
        <dbReference type="Google" id="ProtNLM"/>
    </source>
</evidence>
<evidence type="ECO:0000256" key="2">
    <source>
        <dbReference type="SAM" id="SignalP"/>
    </source>
</evidence>
<dbReference type="AlphaFoldDB" id="A0A8S9GZA3"/>
<evidence type="ECO:0000313" key="4">
    <source>
        <dbReference type="Proteomes" id="UP000712281"/>
    </source>
</evidence>
<proteinExistence type="predicted"/>
<organism evidence="3 4">
    <name type="scientific">Brassica cretica</name>
    <name type="common">Mustard</name>
    <dbReference type="NCBI Taxonomy" id="69181"/>
    <lineage>
        <taxon>Eukaryota</taxon>
        <taxon>Viridiplantae</taxon>
        <taxon>Streptophyta</taxon>
        <taxon>Embryophyta</taxon>
        <taxon>Tracheophyta</taxon>
        <taxon>Spermatophyta</taxon>
        <taxon>Magnoliopsida</taxon>
        <taxon>eudicotyledons</taxon>
        <taxon>Gunneridae</taxon>
        <taxon>Pentapetalae</taxon>
        <taxon>rosids</taxon>
        <taxon>malvids</taxon>
        <taxon>Brassicales</taxon>
        <taxon>Brassicaceae</taxon>
        <taxon>Brassiceae</taxon>
        <taxon>Brassica</taxon>
    </lineage>
</organism>
<feature type="signal peptide" evidence="2">
    <location>
        <begin position="1"/>
        <end position="21"/>
    </location>
</feature>
<protein>
    <recommendedName>
        <fullName evidence="5">Secreted protein</fullName>
    </recommendedName>
</protein>
<name>A0A8S9GZA3_BRACR</name>
<feature type="compositionally biased region" description="Basic and acidic residues" evidence="1">
    <location>
        <begin position="52"/>
        <end position="73"/>
    </location>
</feature>
<dbReference type="EMBL" id="QGKW02001988">
    <property type="protein sequence ID" value="KAF2550024.1"/>
    <property type="molecule type" value="Genomic_DNA"/>
</dbReference>
<sequence>MPAGGIYVLPFLFSFTFLLTGRPLPICSLSLGLGNPPKGFIETEGGEFWRTLERRRGKRDGSEDEAQRRRVASENDSSIMDLYLQAVRWFVAAALHPSTEKVDSKPVVRALLLSKLGFSALARALFQLKPVFQFGSCV</sequence>
<reference evidence="3" key="1">
    <citation type="submission" date="2019-12" db="EMBL/GenBank/DDBJ databases">
        <title>Genome sequencing and annotation of Brassica cretica.</title>
        <authorList>
            <person name="Studholme D.J."/>
            <person name="Sarris P.F."/>
        </authorList>
    </citation>
    <scope>NUCLEOTIDE SEQUENCE</scope>
    <source>
        <strain evidence="3">PFS-001/15</strain>
        <tissue evidence="3">Leaf</tissue>
    </source>
</reference>
<feature type="chain" id="PRO_5035798199" description="Secreted protein" evidence="2">
    <location>
        <begin position="22"/>
        <end position="138"/>
    </location>
</feature>
<dbReference type="Proteomes" id="UP000712281">
    <property type="component" value="Unassembled WGS sequence"/>
</dbReference>
<gene>
    <name evidence="3" type="ORF">F2Q68_00035623</name>
</gene>
<evidence type="ECO:0000313" key="3">
    <source>
        <dbReference type="EMBL" id="KAF2550024.1"/>
    </source>
</evidence>
<feature type="region of interest" description="Disordered" evidence="1">
    <location>
        <begin position="52"/>
        <end position="75"/>
    </location>
</feature>
<keyword evidence="2" id="KW-0732">Signal</keyword>
<comment type="caution">
    <text evidence="3">The sequence shown here is derived from an EMBL/GenBank/DDBJ whole genome shotgun (WGS) entry which is preliminary data.</text>
</comment>